<dbReference type="HOGENOM" id="CLU_699904_0_0_6"/>
<proteinExistence type="predicted"/>
<dbReference type="AlphaFoldDB" id="A0A0C5WKQ7"/>
<evidence type="ECO:0000256" key="1">
    <source>
        <dbReference type="SAM" id="Phobius"/>
    </source>
</evidence>
<name>A0A0C5WKQ7_9GAMM</name>
<accession>A0A0C5WKQ7</accession>
<gene>
    <name evidence="2" type="ORF">H744_1c0659</name>
</gene>
<keyword evidence="1" id="KW-0812">Transmembrane</keyword>
<keyword evidence="1" id="KW-1133">Transmembrane helix</keyword>
<evidence type="ECO:0000313" key="2">
    <source>
        <dbReference type="EMBL" id="AJR05684.1"/>
    </source>
</evidence>
<dbReference type="EMBL" id="CP005973">
    <property type="protein sequence ID" value="AJR05684.1"/>
    <property type="molecule type" value="Genomic_DNA"/>
</dbReference>
<dbReference type="Proteomes" id="UP000032303">
    <property type="component" value="Chromosome 1"/>
</dbReference>
<sequence length="394" mass="45497">MTKKCKQIKANCYYALILLFTTMVAAEESVLLAAIYEADSSVELKYYRDQFDETPLPGQYSYTDMLQLRVKASGFIADNSGFGIDAFTRFNPNYNDQIVAGFDELWFQTLSGLFEYTLGYQIIDMGLMENKPIVDVLNSRDFQYDWLRPDKIGTPYITTKFLGDSNNLEFYYAPFFIPNRVPDVESGHYYPGLNTINKKNVHDKQWAIRYTYFGDHVEFGLSYMYLTQEHLFSHPNSSQFTNRRLGVELTGLYGDILLRSEVVYQNPTGDLSSGTIGAVGVEHTWQSLWGKSDLTLVYEYFFNNTDGTDMTVFEENYFSVRWAANDEALTQVELIAIGQRCDCTADVYRISLRRSINDKCTFEIQFQDSQKYFSRGDLNEDGSGWLRVKLEYSF</sequence>
<protein>
    <recommendedName>
        <fullName evidence="4">Porin</fullName>
    </recommendedName>
</protein>
<feature type="transmembrane region" description="Helical" evidence="1">
    <location>
        <begin position="12"/>
        <end position="36"/>
    </location>
</feature>
<evidence type="ECO:0008006" key="4">
    <source>
        <dbReference type="Google" id="ProtNLM"/>
    </source>
</evidence>
<evidence type="ECO:0000313" key="3">
    <source>
        <dbReference type="Proteomes" id="UP000032303"/>
    </source>
</evidence>
<reference evidence="2 3" key="1">
    <citation type="submission" date="2013-05" db="EMBL/GenBank/DDBJ databases">
        <title>Complete genome sequence of the lipase-producing bacterium Photobacterium gaetbulicola Gung47.</title>
        <authorList>
            <person name="Kim Y.-O."/>
        </authorList>
    </citation>
    <scope>NUCLEOTIDE SEQUENCE [LARGE SCALE GENOMIC DNA]</scope>
    <source>
        <strain evidence="2 3">Gung47</strain>
    </source>
</reference>
<dbReference type="PATRIC" id="fig|658445.3.peg.714"/>
<dbReference type="KEGG" id="pgb:H744_1c0659"/>
<dbReference type="STRING" id="658445.H744_1c0659"/>
<organism evidence="2 3">
    <name type="scientific">Photobacterium gaetbulicola Gung47</name>
    <dbReference type="NCBI Taxonomy" id="658445"/>
    <lineage>
        <taxon>Bacteria</taxon>
        <taxon>Pseudomonadati</taxon>
        <taxon>Pseudomonadota</taxon>
        <taxon>Gammaproteobacteria</taxon>
        <taxon>Vibrionales</taxon>
        <taxon>Vibrionaceae</taxon>
        <taxon>Photobacterium</taxon>
    </lineage>
</organism>
<keyword evidence="3" id="KW-1185">Reference proteome</keyword>
<dbReference type="OrthoDB" id="2111300at2"/>
<keyword evidence="1" id="KW-0472">Membrane</keyword>